<dbReference type="GO" id="GO:0005506">
    <property type="term" value="F:iron ion binding"/>
    <property type="evidence" value="ECO:0007669"/>
    <property type="project" value="TreeGrafter"/>
</dbReference>
<evidence type="ECO:0008006" key="4">
    <source>
        <dbReference type="Google" id="ProtNLM"/>
    </source>
</evidence>
<dbReference type="InterPro" id="IPR001109">
    <property type="entry name" value="Hydrogenase_HupF/HypC"/>
</dbReference>
<gene>
    <name evidence="2" type="ORF">AMJ40_07450</name>
</gene>
<evidence type="ECO:0000256" key="1">
    <source>
        <dbReference type="ARBA" id="ARBA00006018"/>
    </source>
</evidence>
<name>A0A0S7WE89_UNCT6</name>
<dbReference type="PRINTS" id="PR00445">
    <property type="entry name" value="HUPFHYPC"/>
</dbReference>
<dbReference type="EMBL" id="LIZT01000116">
    <property type="protein sequence ID" value="KPJ48465.1"/>
    <property type="molecule type" value="Genomic_DNA"/>
</dbReference>
<protein>
    <recommendedName>
        <fullName evidence="4">Hydrogenase assembly protein HypC</fullName>
    </recommendedName>
</protein>
<organism evidence="2 3">
    <name type="scientific">candidate division TA06 bacterium DG_26</name>
    <dbReference type="NCBI Taxonomy" id="1703771"/>
    <lineage>
        <taxon>Bacteria</taxon>
        <taxon>Bacteria division TA06</taxon>
    </lineage>
</organism>
<dbReference type="Pfam" id="PF01455">
    <property type="entry name" value="HupF_HypC"/>
    <property type="match status" value="1"/>
</dbReference>
<accession>A0A0S7WE89</accession>
<reference evidence="2 3" key="1">
    <citation type="journal article" date="2015" name="Microbiome">
        <title>Genomic resolution of linkages in carbon, nitrogen, and sulfur cycling among widespread estuary sediment bacteria.</title>
        <authorList>
            <person name="Baker B.J."/>
            <person name="Lazar C.S."/>
            <person name="Teske A.P."/>
            <person name="Dick G.J."/>
        </authorList>
    </citation>
    <scope>NUCLEOTIDE SEQUENCE [LARGE SCALE GENOMIC DNA]</scope>
    <source>
        <strain evidence="2">DG_26</strain>
    </source>
</reference>
<dbReference type="Gene3D" id="2.30.30.140">
    <property type="match status" value="1"/>
</dbReference>
<dbReference type="GO" id="GO:1902670">
    <property type="term" value="F:carbon dioxide binding"/>
    <property type="evidence" value="ECO:0007669"/>
    <property type="project" value="TreeGrafter"/>
</dbReference>
<comment type="caution">
    <text evidence="2">The sequence shown here is derived from an EMBL/GenBank/DDBJ whole genome shotgun (WGS) entry which is preliminary data.</text>
</comment>
<dbReference type="Proteomes" id="UP000051124">
    <property type="component" value="Unassembled WGS sequence"/>
</dbReference>
<comment type="similarity">
    <text evidence="1">Belongs to the HupF/HypC family.</text>
</comment>
<dbReference type="PROSITE" id="PS01097">
    <property type="entry name" value="HUPF_HYPC"/>
    <property type="match status" value="1"/>
</dbReference>
<dbReference type="PANTHER" id="PTHR35177">
    <property type="entry name" value="HYDROGENASE MATURATION FACTOR HYBG"/>
    <property type="match status" value="1"/>
</dbReference>
<dbReference type="PANTHER" id="PTHR35177:SF2">
    <property type="entry name" value="HYDROGENASE MATURATION FACTOR HYBG"/>
    <property type="match status" value="1"/>
</dbReference>
<sequence length="71" mass="7828">MCLAIPGRVLSINGEAGIVEFRGVKRKVVLTFVPEVKMGDYVLVHAGFAIQILDEEDAQETLRLLEELTSV</sequence>
<dbReference type="SUPFAM" id="SSF159127">
    <property type="entry name" value="HupF/HypC-like"/>
    <property type="match status" value="1"/>
</dbReference>
<dbReference type="GO" id="GO:0051604">
    <property type="term" value="P:protein maturation"/>
    <property type="evidence" value="ECO:0007669"/>
    <property type="project" value="TreeGrafter"/>
</dbReference>
<dbReference type="FunFam" id="2.30.30.140:FF:000022">
    <property type="entry name" value="Hydrogenase assembly chaperone HybG"/>
    <property type="match status" value="1"/>
</dbReference>
<evidence type="ECO:0000313" key="2">
    <source>
        <dbReference type="EMBL" id="KPJ48465.1"/>
    </source>
</evidence>
<evidence type="ECO:0000313" key="3">
    <source>
        <dbReference type="Proteomes" id="UP000051124"/>
    </source>
</evidence>
<dbReference type="InterPro" id="IPR019812">
    <property type="entry name" value="Hydgase_assmbl_chp_CS"/>
</dbReference>
<proteinExistence type="inferred from homology"/>
<dbReference type="AlphaFoldDB" id="A0A0S7WE89"/>
<dbReference type="PATRIC" id="fig|1703771.3.peg.1314"/>
<dbReference type="NCBIfam" id="TIGR00074">
    <property type="entry name" value="hypC_hupF"/>
    <property type="match status" value="1"/>
</dbReference>